<reference evidence="8 9" key="1">
    <citation type="journal article" date="2016" name="Int. J. Syst. Evol. Microbiol.">
        <title>Oceanobacillus halophilus sp. nov., a novel moderately halophilic bacterium from a hypersaline lake.</title>
        <authorList>
            <person name="Amoozegar M.A."/>
            <person name="Bagheri M."/>
            <person name="Makhdoumi A."/>
            <person name="Nikou M.M."/>
            <person name="Fazeli S.A.S."/>
            <person name="Schumann P."/>
            <person name="Sproer C."/>
            <person name="Sanchez-Porro C."/>
            <person name="Ventosa A."/>
        </authorList>
    </citation>
    <scope>NUCLEOTIDE SEQUENCE [LARGE SCALE GENOMIC DNA]</scope>
    <source>
        <strain evidence="8 9">DSM 23996</strain>
    </source>
</reference>
<dbReference type="Gene3D" id="1.10.10.10">
    <property type="entry name" value="Winged helix-like DNA-binding domain superfamily/Winged helix DNA-binding domain"/>
    <property type="match status" value="1"/>
</dbReference>
<keyword evidence="3" id="KW-0731">Sigma factor</keyword>
<dbReference type="InterPro" id="IPR013249">
    <property type="entry name" value="RNA_pol_sigma70_r4_t2"/>
</dbReference>
<evidence type="ECO:0000256" key="5">
    <source>
        <dbReference type="ARBA" id="ARBA00023163"/>
    </source>
</evidence>
<evidence type="ECO:0000256" key="3">
    <source>
        <dbReference type="ARBA" id="ARBA00023082"/>
    </source>
</evidence>
<keyword evidence="2" id="KW-0805">Transcription regulation</keyword>
<feature type="domain" description="RNA polymerase sigma-70 region 2" evidence="6">
    <location>
        <begin position="13"/>
        <end position="79"/>
    </location>
</feature>
<dbReference type="RefSeq" id="WP_121203806.1">
    <property type="nucleotide sequence ID" value="NZ_RBZP01000004.1"/>
</dbReference>
<comment type="similarity">
    <text evidence="1">Belongs to the sigma-70 factor family. ECF subfamily.</text>
</comment>
<dbReference type="InterPro" id="IPR014284">
    <property type="entry name" value="RNA_pol_sigma-70_dom"/>
</dbReference>
<dbReference type="GO" id="GO:0006352">
    <property type="term" value="P:DNA-templated transcription initiation"/>
    <property type="evidence" value="ECO:0007669"/>
    <property type="project" value="InterPro"/>
</dbReference>
<sequence length="178" mass="21490">MEENDKDSFEEIFEQNKGRIYFQLKSLGIHDPLHEYYTEGLYAMWMAYKKYEPTKGPMSTYFNFSIRNHLIDTIRKDVREQDHKEKYAQNIKREQTDGNHVGEDKQAMIDPEGIVLEDRDYWEKLLKQLTVKQKKWVYYCIVKGWTYKEIAEKEGTTVHAVKDWGKQARKKLRERIIE</sequence>
<dbReference type="InterPro" id="IPR013325">
    <property type="entry name" value="RNA_pol_sigma_r2"/>
</dbReference>
<dbReference type="Pfam" id="PF08281">
    <property type="entry name" value="Sigma70_r4_2"/>
    <property type="match status" value="1"/>
</dbReference>
<dbReference type="EMBL" id="RBZP01000004">
    <property type="protein sequence ID" value="RKQ34243.1"/>
    <property type="molecule type" value="Genomic_DNA"/>
</dbReference>
<proteinExistence type="inferred from homology"/>
<protein>
    <submittedName>
        <fullName evidence="8">Sigma-70 family RNA polymerase sigma factor</fullName>
    </submittedName>
</protein>
<dbReference type="PANTHER" id="PTHR43133">
    <property type="entry name" value="RNA POLYMERASE ECF-TYPE SIGMA FACTO"/>
    <property type="match status" value="1"/>
</dbReference>
<evidence type="ECO:0000256" key="4">
    <source>
        <dbReference type="ARBA" id="ARBA00023125"/>
    </source>
</evidence>
<dbReference type="GO" id="GO:0016987">
    <property type="term" value="F:sigma factor activity"/>
    <property type="evidence" value="ECO:0007669"/>
    <property type="project" value="UniProtKB-KW"/>
</dbReference>
<dbReference type="AlphaFoldDB" id="A0A495A557"/>
<dbReference type="OrthoDB" id="9783788at2"/>
<dbReference type="GO" id="GO:0003677">
    <property type="term" value="F:DNA binding"/>
    <property type="evidence" value="ECO:0007669"/>
    <property type="project" value="UniProtKB-KW"/>
</dbReference>
<dbReference type="Pfam" id="PF04542">
    <property type="entry name" value="Sigma70_r2"/>
    <property type="match status" value="1"/>
</dbReference>
<keyword evidence="9" id="KW-1185">Reference proteome</keyword>
<dbReference type="Proteomes" id="UP000269301">
    <property type="component" value="Unassembled WGS sequence"/>
</dbReference>
<organism evidence="8 9">
    <name type="scientific">Oceanobacillus halophilus</name>
    <dbReference type="NCBI Taxonomy" id="930130"/>
    <lineage>
        <taxon>Bacteria</taxon>
        <taxon>Bacillati</taxon>
        <taxon>Bacillota</taxon>
        <taxon>Bacilli</taxon>
        <taxon>Bacillales</taxon>
        <taxon>Bacillaceae</taxon>
        <taxon>Oceanobacillus</taxon>
    </lineage>
</organism>
<evidence type="ECO:0000259" key="7">
    <source>
        <dbReference type="Pfam" id="PF08281"/>
    </source>
</evidence>
<dbReference type="InterPro" id="IPR039425">
    <property type="entry name" value="RNA_pol_sigma-70-like"/>
</dbReference>
<keyword evidence="4" id="KW-0238">DNA-binding</keyword>
<dbReference type="PANTHER" id="PTHR43133:SF8">
    <property type="entry name" value="RNA POLYMERASE SIGMA FACTOR HI_1459-RELATED"/>
    <property type="match status" value="1"/>
</dbReference>
<evidence type="ECO:0000256" key="1">
    <source>
        <dbReference type="ARBA" id="ARBA00010641"/>
    </source>
</evidence>
<dbReference type="SUPFAM" id="SSF88659">
    <property type="entry name" value="Sigma3 and sigma4 domains of RNA polymerase sigma factors"/>
    <property type="match status" value="1"/>
</dbReference>
<accession>A0A495A557</accession>
<keyword evidence="5" id="KW-0804">Transcription</keyword>
<dbReference type="InterPro" id="IPR036388">
    <property type="entry name" value="WH-like_DNA-bd_sf"/>
</dbReference>
<dbReference type="InterPro" id="IPR013324">
    <property type="entry name" value="RNA_pol_sigma_r3/r4-like"/>
</dbReference>
<dbReference type="SUPFAM" id="SSF88946">
    <property type="entry name" value="Sigma2 domain of RNA polymerase sigma factors"/>
    <property type="match status" value="1"/>
</dbReference>
<evidence type="ECO:0000313" key="8">
    <source>
        <dbReference type="EMBL" id="RKQ34243.1"/>
    </source>
</evidence>
<dbReference type="InterPro" id="IPR007627">
    <property type="entry name" value="RNA_pol_sigma70_r2"/>
</dbReference>
<gene>
    <name evidence="8" type="ORF">D8M06_07605</name>
</gene>
<dbReference type="NCBIfam" id="TIGR02937">
    <property type="entry name" value="sigma70-ECF"/>
    <property type="match status" value="1"/>
</dbReference>
<feature type="domain" description="RNA polymerase sigma factor 70 region 4 type 2" evidence="7">
    <location>
        <begin position="121"/>
        <end position="172"/>
    </location>
</feature>
<evidence type="ECO:0000259" key="6">
    <source>
        <dbReference type="Pfam" id="PF04542"/>
    </source>
</evidence>
<evidence type="ECO:0000256" key="2">
    <source>
        <dbReference type="ARBA" id="ARBA00023015"/>
    </source>
</evidence>
<evidence type="ECO:0000313" key="9">
    <source>
        <dbReference type="Proteomes" id="UP000269301"/>
    </source>
</evidence>
<dbReference type="Gene3D" id="1.10.1740.10">
    <property type="match status" value="1"/>
</dbReference>
<name>A0A495A557_9BACI</name>
<comment type="caution">
    <text evidence="8">The sequence shown here is derived from an EMBL/GenBank/DDBJ whole genome shotgun (WGS) entry which is preliminary data.</text>
</comment>